<sequence>MKPRGARKSAARFLVGLVGATTVAGALTADFLVPKTARQHLRNPRWPGHAKFHDAQYIVMSQLLGGTGLALLASGKGDPDRNLRTAAAIVSTPWLGMYGAALFPGTTLVDDEFKDQTPKVLGMDPNLFVATACLAALAAATGLARK</sequence>
<protein>
    <recommendedName>
        <fullName evidence="4">DUF4267 domain-containing protein</fullName>
    </recommendedName>
</protein>
<organism evidence="2 3">
    <name type="scientific">Amycolatopsis saalfeldensis</name>
    <dbReference type="NCBI Taxonomy" id="394193"/>
    <lineage>
        <taxon>Bacteria</taxon>
        <taxon>Bacillati</taxon>
        <taxon>Actinomycetota</taxon>
        <taxon>Actinomycetes</taxon>
        <taxon>Pseudonocardiales</taxon>
        <taxon>Pseudonocardiaceae</taxon>
        <taxon>Amycolatopsis</taxon>
    </lineage>
</organism>
<accession>A0A1H8XHV8</accession>
<gene>
    <name evidence="2" type="ORF">SAMN04489732_107269</name>
</gene>
<dbReference type="Proteomes" id="UP000198582">
    <property type="component" value="Unassembled WGS sequence"/>
</dbReference>
<dbReference type="RefSeq" id="WP_218156811.1">
    <property type="nucleotide sequence ID" value="NZ_FOEF01000007.1"/>
</dbReference>
<dbReference type="STRING" id="394193.SAMN04489732_107269"/>
<dbReference type="EMBL" id="FOEF01000007">
    <property type="protein sequence ID" value="SEP39393.1"/>
    <property type="molecule type" value="Genomic_DNA"/>
</dbReference>
<feature type="transmembrane region" description="Helical" evidence="1">
    <location>
        <begin position="85"/>
        <end position="105"/>
    </location>
</feature>
<keyword evidence="1" id="KW-0472">Membrane</keyword>
<evidence type="ECO:0008006" key="4">
    <source>
        <dbReference type="Google" id="ProtNLM"/>
    </source>
</evidence>
<name>A0A1H8XHV8_9PSEU</name>
<feature type="transmembrane region" description="Helical" evidence="1">
    <location>
        <begin position="125"/>
        <end position="144"/>
    </location>
</feature>
<evidence type="ECO:0000256" key="1">
    <source>
        <dbReference type="SAM" id="Phobius"/>
    </source>
</evidence>
<keyword evidence="1" id="KW-1133">Transmembrane helix</keyword>
<evidence type="ECO:0000313" key="2">
    <source>
        <dbReference type="EMBL" id="SEP39393.1"/>
    </source>
</evidence>
<feature type="transmembrane region" description="Helical" evidence="1">
    <location>
        <begin position="55"/>
        <end position="73"/>
    </location>
</feature>
<dbReference type="InterPro" id="IPR046580">
    <property type="entry name" value="DUF6640"/>
</dbReference>
<evidence type="ECO:0000313" key="3">
    <source>
        <dbReference type="Proteomes" id="UP000198582"/>
    </source>
</evidence>
<proteinExistence type="predicted"/>
<keyword evidence="3" id="KW-1185">Reference proteome</keyword>
<keyword evidence="1" id="KW-0812">Transmembrane</keyword>
<dbReference type="Pfam" id="PF20345">
    <property type="entry name" value="DUF6640"/>
    <property type="match status" value="1"/>
</dbReference>
<dbReference type="AlphaFoldDB" id="A0A1H8XHV8"/>
<reference evidence="2 3" key="1">
    <citation type="submission" date="2016-10" db="EMBL/GenBank/DDBJ databases">
        <authorList>
            <person name="de Groot N.N."/>
        </authorList>
    </citation>
    <scope>NUCLEOTIDE SEQUENCE [LARGE SCALE GENOMIC DNA]</scope>
    <source>
        <strain evidence="2 3">DSM 44993</strain>
    </source>
</reference>